<proteinExistence type="predicted"/>
<keyword evidence="3" id="KW-1185">Reference proteome</keyword>
<gene>
    <name evidence="2" type="ORF">DBV15_07827</name>
</gene>
<dbReference type="EMBL" id="QBLH01003218">
    <property type="protein sequence ID" value="TGZ42245.1"/>
    <property type="molecule type" value="Genomic_DNA"/>
</dbReference>
<protein>
    <submittedName>
        <fullName evidence="2">Uncharacterized protein</fullName>
    </submittedName>
</protein>
<feature type="region of interest" description="Disordered" evidence="1">
    <location>
        <begin position="123"/>
        <end position="232"/>
    </location>
</feature>
<evidence type="ECO:0000256" key="1">
    <source>
        <dbReference type="SAM" id="MobiDB-lite"/>
    </source>
</evidence>
<accession>A0A4S2JZJ3</accession>
<dbReference type="AlphaFoldDB" id="A0A4S2JZJ3"/>
<evidence type="ECO:0000313" key="3">
    <source>
        <dbReference type="Proteomes" id="UP000310200"/>
    </source>
</evidence>
<name>A0A4S2JZJ3_9HYME</name>
<reference evidence="2 3" key="1">
    <citation type="journal article" date="2019" name="Philos. Trans. R. Soc. Lond., B, Biol. Sci.">
        <title>Ant behaviour and brain gene expression of defending hosts depend on the ecological success of the intruding social parasite.</title>
        <authorList>
            <person name="Kaur R."/>
            <person name="Stoldt M."/>
            <person name="Jongepier E."/>
            <person name="Feldmeyer B."/>
            <person name="Menzel F."/>
            <person name="Bornberg-Bauer E."/>
            <person name="Foitzik S."/>
        </authorList>
    </citation>
    <scope>NUCLEOTIDE SEQUENCE [LARGE SCALE GENOMIC DNA]</scope>
    <source>
        <tissue evidence="2">Whole body</tissue>
    </source>
</reference>
<feature type="non-terminal residue" evidence="2">
    <location>
        <position position="232"/>
    </location>
</feature>
<organism evidence="2 3">
    <name type="scientific">Temnothorax longispinosus</name>
    <dbReference type="NCBI Taxonomy" id="300112"/>
    <lineage>
        <taxon>Eukaryota</taxon>
        <taxon>Metazoa</taxon>
        <taxon>Ecdysozoa</taxon>
        <taxon>Arthropoda</taxon>
        <taxon>Hexapoda</taxon>
        <taxon>Insecta</taxon>
        <taxon>Pterygota</taxon>
        <taxon>Neoptera</taxon>
        <taxon>Endopterygota</taxon>
        <taxon>Hymenoptera</taxon>
        <taxon>Apocrita</taxon>
        <taxon>Aculeata</taxon>
        <taxon>Formicoidea</taxon>
        <taxon>Formicidae</taxon>
        <taxon>Myrmicinae</taxon>
        <taxon>Temnothorax</taxon>
    </lineage>
</organism>
<comment type="caution">
    <text evidence="2">The sequence shown here is derived from an EMBL/GenBank/DDBJ whole genome shotgun (WGS) entry which is preliminary data.</text>
</comment>
<feature type="compositionally biased region" description="Acidic residues" evidence="1">
    <location>
        <begin position="123"/>
        <end position="135"/>
    </location>
</feature>
<sequence length="232" mass="25224">MRVFPGATQMSAPVTLAPARADRSNDLAPADVGTIGARAGRELALAVFPLSITDTGGWRCIPARKANRTAVPSDARDIQTSGAVRGAIRLVRERPWDRNRGCPVCVSARAGVFARALLTLDEDDDDGEDEAEDGNDAARRGTFGRETGEEREPRSDTHGRVLEPRGEPRRGDGDGSRERGFATRDGRNGGTERQRSARRRVTEDPAGGRRKETGTLAEGPDRSPREFECERF</sequence>
<feature type="compositionally biased region" description="Basic and acidic residues" evidence="1">
    <location>
        <begin position="146"/>
        <end position="232"/>
    </location>
</feature>
<evidence type="ECO:0000313" key="2">
    <source>
        <dbReference type="EMBL" id="TGZ42245.1"/>
    </source>
</evidence>
<dbReference type="Proteomes" id="UP000310200">
    <property type="component" value="Unassembled WGS sequence"/>
</dbReference>